<dbReference type="InterPro" id="IPR012336">
    <property type="entry name" value="Thioredoxin-like_fold"/>
</dbReference>
<protein>
    <recommendedName>
        <fullName evidence="7">Thiol:disulfide interchange protein</fullName>
    </recommendedName>
</protein>
<evidence type="ECO:0000256" key="3">
    <source>
        <dbReference type="ARBA" id="ARBA00022729"/>
    </source>
</evidence>
<keyword evidence="6 7" id="KW-0676">Redox-active center</keyword>
<dbReference type="AlphaFoldDB" id="A0P7T3"/>
<dbReference type="Gene3D" id="3.10.450.70">
    <property type="entry name" value="Disulphide bond isomerase, DsbC/G, N-terminal"/>
    <property type="match status" value="1"/>
</dbReference>
<evidence type="ECO:0000259" key="9">
    <source>
        <dbReference type="Pfam" id="PF13098"/>
    </source>
</evidence>
<feature type="domain" description="Thioredoxin-like fold" evidence="9">
    <location>
        <begin position="106"/>
        <end position="229"/>
    </location>
</feature>
<dbReference type="SUPFAM" id="SSF54423">
    <property type="entry name" value="DsbC/DsbG N-terminal domain-like"/>
    <property type="match status" value="1"/>
</dbReference>
<dbReference type="InterPro" id="IPR033954">
    <property type="entry name" value="DiS-bond_Isoase_DsbC/G"/>
</dbReference>
<keyword evidence="5" id="KW-1015">Disulfide bond</keyword>
<comment type="subcellular location">
    <subcellularLocation>
        <location evidence="1 7">Periplasm</location>
    </subcellularLocation>
</comment>
<dbReference type="PANTHER" id="PTHR35272:SF3">
    <property type="entry name" value="THIOL:DISULFIDE INTERCHANGE PROTEIN DSBC"/>
    <property type="match status" value="1"/>
</dbReference>
<keyword evidence="11" id="KW-1185">Reference proteome</keyword>
<evidence type="ECO:0000256" key="1">
    <source>
        <dbReference type="ARBA" id="ARBA00004418"/>
    </source>
</evidence>
<dbReference type="Pfam" id="PF10411">
    <property type="entry name" value="DsbC_N"/>
    <property type="match status" value="1"/>
</dbReference>
<comment type="similarity">
    <text evidence="2 7">Belongs to the thioredoxin family. DsbC subfamily.</text>
</comment>
<evidence type="ECO:0000259" key="8">
    <source>
        <dbReference type="Pfam" id="PF10411"/>
    </source>
</evidence>
<dbReference type="Pfam" id="PF13098">
    <property type="entry name" value="Thioredoxin_2"/>
    <property type="match status" value="1"/>
</dbReference>
<name>A0P7T3_9PROT</name>
<evidence type="ECO:0000256" key="7">
    <source>
        <dbReference type="RuleBase" id="RU364038"/>
    </source>
</evidence>
<evidence type="ECO:0000256" key="2">
    <source>
        <dbReference type="ARBA" id="ARBA00009813"/>
    </source>
</evidence>
<dbReference type="Proteomes" id="UP000054262">
    <property type="component" value="Unassembled WGS sequence"/>
</dbReference>
<reference evidence="10 11" key="1">
    <citation type="submission" date="2006-11" db="EMBL/GenBank/DDBJ databases">
        <authorList>
            <person name="Giovannoni S."/>
            <person name="Vergin K."/>
            <person name="Ferriera S."/>
            <person name="Johnson J."/>
            <person name="Kravitz S."/>
            <person name="Beeson K."/>
            <person name="Sutton G."/>
            <person name="Rogers Y.-H."/>
            <person name="Friedman R."/>
            <person name="Frazier M."/>
            <person name="Venter J.C."/>
        </authorList>
    </citation>
    <scope>NUCLEOTIDE SEQUENCE [LARGE SCALE GENOMIC DNA]</scope>
    <source>
        <strain evidence="10 11">HTCC2181</strain>
    </source>
</reference>
<sequence>MKIIILLLITIPSFVFSNADQLKEKIIKSYPNLPIKSIKKTNYNDLYEIFLGDQIIYSDESFSFLIIEGRVVNPQTKIDLTADRLEELTRINFSSLPLDKAIKIKKGSGERIIAVFSDIDCPFCRKLEKETIAKIDNITVYNFLFPLAIHPKAETKSAKVWCSKNRSEAWTNAMVSNKMPKNKGDCDTPIQETIGLAKNLGISSTPTIILPNGKRLPGAISADELEKYLSGFYD</sequence>
<keyword evidence="3 7" id="KW-0732">Signal</keyword>
<dbReference type="InterPro" id="IPR009094">
    <property type="entry name" value="DiS-bond_isomerase_DsbC/G_N_sf"/>
</dbReference>
<dbReference type="GO" id="GO:0042597">
    <property type="term" value="C:periplasmic space"/>
    <property type="evidence" value="ECO:0007669"/>
    <property type="project" value="UniProtKB-SubCell"/>
</dbReference>
<evidence type="ECO:0000256" key="4">
    <source>
        <dbReference type="ARBA" id="ARBA00022764"/>
    </source>
</evidence>
<dbReference type="SUPFAM" id="SSF52833">
    <property type="entry name" value="Thioredoxin-like"/>
    <property type="match status" value="1"/>
</dbReference>
<dbReference type="Gene3D" id="3.40.30.10">
    <property type="entry name" value="Glutaredoxin"/>
    <property type="match status" value="1"/>
</dbReference>
<organism evidence="10 11">
    <name type="scientific">Methylophilales bacterium HTCC2181</name>
    <dbReference type="NCBI Taxonomy" id="383631"/>
    <lineage>
        <taxon>Bacteria</taxon>
        <taxon>Pseudomonadati</taxon>
        <taxon>Pseudomonadota</taxon>
        <taxon>Betaproteobacteria</taxon>
        <taxon>Nitrosomonadales</taxon>
        <taxon>OM43 clade</taxon>
    </lineage>
</organism>
<dbReference type="InterPro" id="IPR036249">
    <property type="entry name" value="Thioredoxin-like_sf"/>
</dbReference>
<feature type="domain" description="Disulphide bond isomerase DsbC/G N-terminal" evidence="8">
    <location>
        <begin position="17"/>
        <end position="82"/>
    </location>
</feature>
<proteinExistence type="inferred from homology"/>
<evidence type="ECO:0000313" key="10">
    <source>
        <dbReference type="EMBL" id="EAV47593.1"/>
    </source>
</evidence>
<gene>
    <name evidence="10" type="ORF">MB2181_05930</name>
</gene>
<keyword evidence="4 7" id="KW-0574">Periplasm</keyword>
<dbReference type="OrthoDB" id="12976at2"/>
<dbReference type="InterPro" id="IPR051470">
    <property type="entry name" value="Thiol:disulfide_interchange"/>
</dbReference>
<comment type="function">
    <text evidence="7">Required for disulfide bond formation in some periplasmic proteins. Acts by transferring its disulfide bond to other proteins and is reduced in the process.</text>
</comment>
<evidence type="ECO:0000313" key="11">
    <source>
        <dbReference type="Proteomes" id="UP000054262"/>
    </source>
</evidence>
<comment type="caution">
    <text evidence="10">The sequence shown here is derived from an EMBL/GenBank/DDBJ whole genome shotgun (WGS) entry which is preliminary data.</text>
</comment>
<dbReference type="CDD" id="cd03020">
    <property type="entry name" value="DsbA_DsbC_DsbG"/>
    <property type="match status" value="1"/>
</dbReference>
<dbReference type="InterPro" id="IPR018950">
    <property type="entry name" value="DiS-bond_isomerase_DsbC/G_N"/>
</dbReference>
<evidence type="ECO:0000256" key="6">
    <source>
        <dbReference type="ARBA" id="ARBA00023284"/>
    </source>
</evidence>
<dbReference type="PANTHER" id="PTHR35272">
    <property type="entry name" value="THIOL:DISULFIDE INTERCHANGE PROTEIN DSBC-RELATED"/>
    <property type="match status" value="1"/>
</dbReference>
<dbReference type="EMBL" id="AAUX01000001">
    <property type="protein sequence ID" value="EAV47593.1"/>
    <property type="molecule type" value="Genomic_DNA"/>
</dbReference>
<evidence type="ECO:0000256" key="5">
    <source>
        <dbReference type="ARBA" id="ARBA00023157"/>
    </source>
</evidence>
<accession>A0P7T3</accession>